<evidence type="ECO:0000313" key="1">
    <source>
        <dbReference type="EMBL" id="CBY92098.1"/>
    </source>
</evidence>
<keyword evidence="2" id="KW-1185">Reference proteome</keyword>
<sequence>MFLKLDGTLKAVTLVSISGFAVAFSFLSNNPYISSSVNRFAGNNSLVQYSEDPELEEIPPPVLKTSEDIRIYAESKGCKFVSNGVDVEKVVSSIEQKFLYNCRDGKIIKLETNEIPKPKSHEFFDPRTGEIRRVCLGWESVRKWFGARLKCASYAEKKRADRDPNSYLEYFKRKGTYHFIVQNSD</sequence>
<dbReference type="HOGENOM" id="CLU_1459788_0_0_14"/>
<dbReference type="Proteomes" id="UP000008637">
    <property type="component" value="Chromosome"/>
</dbReference>
<name>E8ZKD2_MYCHL</name>
<accession>E8ZKD2</accession>
<proteinExistence type="predicted"/>
<dbReference type="EMBL" id="FR773153">
    <property type="protein sequence ID" value="CBY92098.1"/>
    <property type="molecule type" value="Genomic_DNA"/>
</dbReference>
<reference evidence="1 2" key="1">
    <citation type="journal article" date="2011" name="J. Bacteriol.">
        <title>Complete genome sequence of Mycoplasma haemofelis, a hemotropic mycoplasma.</title>
        <authorList>
            <person name="Barker E.N."/>
            <person name="Helps C.R."/>
            <person name="Peters I.R."/>
            <person name="Darby A.C."/>
            <person name="Radford A.D."/>
            <person name="Tasker S."/>
        </authorList>
    </citation>
    <scope>NUCLEOTIDE SEQUENCE [LARGE SCALE GENOMIC DNA]</scope>
    <source>
        <strain evidence="1 2">Langford 1</strain>
    </source>
</reference>
<organism evidence="1 2">
    <name type="scientific">Mycoplasma haemofelis (strain Langford 1)</name>
    <name type="common">Haemobartonella felis</name>
    <dbReference type="NCBI Taxonomy" id="941640"/>
    <lineage>
        <taxon>Bacteria</taxon>
        <taxon>Bacillati</taxon>
        <taxon>Mycoplasmatota</taxon>
        <taxon>Mollicutes</taxon>
        <taxon>Mycoplasmataceae</taxon>
        <taxon>Mycoplasma</taxon>
    </lineage>
</organism>
<dbReference type="KEGG" id="mha:HF1_00900"/>
<gene>
    <name evidence="1" type="ordered locus">HF1_00900</name>
</gene>
<protein>
    <submittedName>
        <fullName evidence="1">Uncharacterized protein</fullName>
    </submittedName>
</protein>
<dbReference type="AlphaFoldDB" id="E8ZKD2"/>
<evidence type="ECO:0000313" key="2">
    <source>
        <dbReference type="Proteomes" id="UP000008637"/>
    </source>
</evidence>
<dbReference type="OrthoDB" id="402061at2"/>